<dbReference type="Pfam" id="PF01920">
    <property type="entry name" value="Prefoldin_2"/>
    <property type="match status" value="1"/>
</dbReference>
<evidence type="ECO:0000256" key="1">
    <source>
        <dbReference type="ARBA" id="ARBA00004496"/>
    </source>
</evidence>
<evidence type="ECO:0000256" key="5">
    <source>
        <dbReference type="ARBA" id="ARBA00022490"/>
    </source>
</evidence>
<evidence type="ECO:0000256" key="9">
    <source>
        <dbReference type="HAMAP-Rule" id="MF_00307"/>
    </source>
</evidence>
<reference evidence="11 12" key="1">
    <citation type="journal article" date="2019" name="ISME J.">
        <title>Isolation and characterization of a thermophilic sulfur- and iron-reducing thaumarchaeote from a terrestrial acidic hot spring.</title>
        <authorList>
            <person name="Kato S."/>
            <person name="Itoh T."/>
            <person name="Yuki M."/>
            <person name="Nagamori M."/>
            <person name="Ohnishi M."/>
            <person name="Uematsu K."/>
            <person name="Suzuki K."/>
            <person name="Takashina T."/>
            <person name="Ohkuma M."/>
        </authorList>
    </citation>
    <scope>NUCLEOTIDE SEQUENCE [LARGE SCALE GENOMIC DNA]</scope>
    <source>
        <strain evidence="11 12">NAS-02</strain>
    </source>
</reference>
<name>A0A4P2VBU9_9ARCH</name>
<dbReference type="EMBL" id="AP018732">
    <property type="protein sequence ID" value="BBE41581.1"/>
    <property type="molecule type" value="Genomic_DNA"/>
</dbReference>
<keyword evidence="5 9" id="KW-0963">Cytoplasm</keyword>
<proteinExistence type="inferred from homology"/>
<dbReference type="InterPro" id="IPR012713">
    <property type="entry name" value="PfdB"/>
</dbReference>
<dbReference type="PANTHER" id="PTHR20903">
    <property type="entry name" value="PREFOLDIN SUBUNIT 1-RELATED"/>
    <property type="match status" value="1"/>
</dbReference>
<dbReference type="GO" id="GO:0005737">
    <property type="term" value="C:cytoplasm"/>
    <property type="evidence" value="ECO:0007669"/>
    <property type="project" value="UniProtKB-SubCell"/>
</dbReference>
<dbReference type="GeneID" id="55584003"/>
<sequence length="118" mass="13623">MSEISPWLQEQLSKYEQLQATLQSVLMQKQQVDVELTEIKSALEELEKAPADAEVFKQAGLILVKADKEKLKAELLERKELAETRHNILEKQEERLRENLQDLQNKIREALTAAKKPS</sequence>
<evidence type="ECO:0000256" key="6">
    <source>
        <dbReference type="ARBA" id="ARBA00023186"/>
    </source>
</evidence>
<dbReference type="OrthoDB" id="27242at2157"/>
<evidence type="ECO:0000313" key="12">
    <source>
        <dbReference type="Proteomes" id="UP000509448"/>
    </source>
</evidence>
<dbReference type="SUPFAM" id="SSF46579">
    <property type="entry name" value="Prefoldin"/>
    <property type="match status" value="1"/>
</dbReference>
<dbReference type="GO" id="GO:0016272">
    <property type="term" value="C:prefoldin complex"/>
    <property type="evidence" value="ECO:0007669"/>
    <property type="project" value="UniProtKB-UniRule"/>
</dbReference>
<keyword evidence="12" id="KW-1185">Reference proteome</keyword>
<accession>A0A4P2VBU9</accession>
<dbReference type="InterPro" id="IPR009053">
    <property type="entry name" value="Prefoldin"/>
</dbReference>
<feature type="coiled-coil region" evidence="10">
    <location>
        <begin position="8"/>
        <end position="113"/>
    </location>
</feature>
<dbReference type="GO" id="GO:0051082">
    <property type="term" value="F:unfolded protein binding"/>
    <property type="evidence" value="ECO:0007669"/>
    <property type="project" value="UniProtKB-UniRule"/>
</dbReference>
<dbReference type="HAMAP" id="MF_00307">
    <property type="entry name" value="PfdB"/>
    <property type="match status" value="1"/>
</dbReference>
<dbReference type="GO" id="GO:0044183">
    <property type="term" value="F:protein folding chaperone"/>
    <property type="evidence" value="ECO:0007669"/>
    <property type="project" value="TreeGrafter"/>
</dbReference>
<protein>
    <recommendedName>
        <fullName evidence="4 9">Prefoldin subunit beta</fullName>
    </recommendedName>
    <alternativeName>
        <fullName evidence="8 9">GimC subunit beta</fullName>
    </alternativeName>
</protein>
<keyword evidence="6 9" id="KW-0143">Chaperone</keyword>
<comment type="subcellular location">
    <subcellularLocation>
        <location evidence="1 9">Cytoplasm</location>
    </subcellularLocation>
</comment>
<evidence type="ECO:0000313" key="11">
    <source>
        <dbReference type="EMBL" id="BBE41581.1"/>
    </source>
</evidence>
<comment type="similarity">
    <text evidence="2 9">Belongs to the prefoldin subunit beta family.</text>
</comment>
<comment type="function">
    <text evidence="7 9">Molecular chaperone capable of stabilizing a range of proteins. Seems to fulfill an ATP-independent, HSP70-like function in archaeal de novo protein folding.</text>
</comment>
<organism evidence="11 12">
    <name type="scientific">Conexivisphaera calida</name>
    <dbReference type="NCBI Taxonomy" id="1874277"/>
    <lineage>
        <taxon>Archaea</taxon>
        <taxon>Nitrososphaerota</taxon>
        <taxon>Conexivisphaeria</taxon>
        <taxon>Conexivisphaerales</taxon>
        <taxon>Conexivisphaeraceae</taxon>
        <taxon>Conexivisphaera</taxon>
    </lineage>
</organism>
<gene>
    <name evidence="9" type="primary">pfdB</name>
    <name evidence="11" type="ORF">NAS2_0184</name>
</gene>
<evidence type="ECO:0000256" key="3">
    <source>
        <dbReference type="ARBA" id="ARBA00011716"/>
    </source>
</evidence>
<dbReference type="NCBIfam" id="TIGR02338">
    <property type="entry name" value="gimC_beta"/>
    <property type="match status" value="1"/>
</dbReference>
<evidence type="ECO:0000256" key="10">
    <source>
        <dbReference type="SAM" id="Coils"/>
    </source>
</evidence>
<evidence type="ECO:0000256" key="8">
    <source>
        <dbReference type="ARBA" id="ARBA00033461"/>
    </source>
</evidence>
<dbReference type="Proteomes" id="UP000509448">
    <property type="component" value="Chromosome"/>
</dbReference>
<comment type="subunit">
    <text evidence="3 9">Heterohexamer of two alpha and four beta subunits.</text>
</comment>
<dbReference type="RefSeq" id="WP_174447912.1">
    <property type="nucleotide sequence ID" value="NZ_AP018732.1"/>
</dbReference>
<dbReference type="CDD" id="cd23162">
    <property type="entry name" value="Prefoldin_beta_GimC"/>
    <property type="match status" value="1"/>
</dbReference>
<dbReference type="PANTHER" id="PTHR20903:SF0">
    <property type="entry name" value="PREFOLDIN SUBUNIT 1"/>
    <property type="match status" value="1"/>
</dbReference>
<dbReference type="KEGG" id="ccai:NAS2_0184"/>
<dbReference type="InterPro" id="IPR002777">
    <property type="entry name" value="PFD_beta-like"/>
</dbReference>
<evidence type="ECO:0000256" key="4">
    <source>
        <dbReference type="ARBA" id="ARBA00016304"/>
    </source>
</evidence>
<evidence type="ECO:0000256" key="7">
    <source>
        <dbReference type="ARBA" id="ARBA00025077"/>
    </source>
</evidence>
<keyword evidence="10" id="KW-0175">Coiled coil</keyword>
<dbReference type="AlphaFoldDB" id="A0A4P2VBU9"/>
<evidence type="ECO:0000256" key="2">
    <source>
        <dbReference type="ARBA" id="ARBA00008045"/>
    </source>
</evidence>
<dbReference type="Gene3D" id="1.10.287.370">
    <property type="match status" value="1"/>
</dbReference>